<sequence length="187" mass="19836">MSEARIAPIASAHLPGVLALNRAHERETSPLDATALDALVRQAFLAQAYLAQADLGQAVLAQAVLAESAVAGEAVAAFLIAFDQDADYASPNFLWFRRRFARFVYVDRVVVAPDWRGRGLARGLYAGLLARAAAAGHARLACEVNSDPPNPASDAFHAGLGFREVGRAVIQAGAKEVRYLVREGVAG</sequence>
<evidence type="ECO:0000256" key="2">
    <source>
        <dbReference type="ARBA" id="ARBA00023315"/>
    </source>
</evidence>
<dbReference type="PIRSF" id="PIRSF028520">
    <property type="entry name" value="UCP028520"/>
    <property type="match status" value="1"/>
</dbReference>
<dbReference type="InterPro" id="IPR000182">
    <property type="entry name" value="GNAT_dom"/>
</dbReference>
<dbReference type="Gene3D" id="3.40.630.30">
    <property type="match status" value="1"/>
</dbReference>
<evidence type="ECO:0000313" key="4">
    <source>
        <dbReference type="EMBL" id="GJD99766.1"/>
    </source>
</evidence>
<evidence type="ECO:0000313" key="5">
    <source>
        <dbReference type="Proteomes" id="UP001055153"/>
    </source>
</evidence>
<dbReference type="PROSITE" id="PS51186">
    <property type="entry name" value="GNAT"/>
    <property type="match status" value="1"/>
</dbReference>
<dbReference type="SUPFAM" id="SSF55729">
    <property type="entry name" value="Acyl-CoA N-acyltransferases (Nat)"/>
    <property type="match status" value="1"/>
</dbReference>
<dbReference type="InterPro" id="IPR016890">
    <property type="entry name" value="UCP028520"/>
</dbReference>
<protein>
    <recommendedName>
        <fullName evidence="3">N-acetyltransferase domain-containing protein</fullName>
    </recommendedName>
</protein>
<dbReference type="EMBL" id="BPQQ01000018">
    <property type="protein sequence ID" value="GJD99766.1"/>
    <property type="molecule type" value="Genomic_DNA"/>
</dbReference>
<dbReference type="InterPro" id="IPR050832">
    <property type="entry name" value="Bact_Acetyltransf"/>
</dbReference>
<dbReference type="CDD" id="cd04301">
    <property type="entry name" value="NAT_SF"/>
    <property type="match status" value="1"/>
</dbReference>
<reference evidence="4" key="2">
    <citation type="submission" date="2021-08" db="EMBL/GenBank/DDBJ databases">
        <authorList>
            <person name="Tani A."/>
            <person name="Ola A."/>
            <person name="Ogura Y."/>
            <person name="Katsura K."/>
            <person name="Hayashi T."/>
        </authorList>
    </citation>
    <scope>NUCLEOTIDE SEQUENCE</scope>
    <source>
        <strain evidence="4">DSM 17168</strain>
    </source>
</reference>
<organism evidence="4 5">
    <name type="scientific">Methylobacterium isbiliense</name>
    <dbReference type="NCBI Taxonomy" id="315478"/>
    <lineage>
        <taxon>Bacteria</taxon>
        <taxon>Pseudomonadati</taxon>
        <taxon>Pseudomonadota</taxon>
        <taxon>Alphaproteobacteria</taxon>
        <taxon>Hyphomicrobiales</taxon>
        <taxon>Methylobacteriaceae</taxon>
        <taxon>Methylobacterium</taxon>
    </lineage>
</organism>
<keyword evidence="1" id="KW-0808">Transferase</keyword>
<dbReference type="RefSeq" id="WP_238234648.1">
    <property type="nucleotide sequence ID" value="NZ_BPQQ01000018.1"/>
</dbReference>
<gene>
    <name evidence="4" type="ORF">GMJLKIPL_1684</name>
</gene>
<keyword evidence="5" id="KW-1185">Reference proteome</keyword>
<evidence type="ECO:0000259" key="3">
    <source>
        <dbReference type="PROSITE" id="PS51186"/>
    </source>
</evidence>
<reference evidence="4" key="1">
    <citation type="journal article" date="2021" name="Front. Microbiol.">
        <title>Comprehensive Comparative Genomics and Phenotyping of Methylobacterium Species.</title>
        <authorList>
            <person name="Alessa O."/>
            <person name="Ogura Y."/>
            <person name="Fujitani Y."/>
            <person name="Takami H."/>
            <person name="Hayashi T."/>
            <person name="Sahin N."/>
            <person name="Tani A."/>
        </authorList>
    </citation>
    <scope>NUCLEOTIDE SEQUENCE</scope>
    <source>
        <strain evidence="4">DSM 17168</strain>
    </source>
</reference>
<dbReference type="Pfam" id="PF00583">
    <property type="entry name" value="Acetyltransf_1"/>
    <property type="match status" value="1"/>
</dbReference>
<comment type="caution">
    <text evidence="4">The sequence shown here is derived from an EMBL/GenBank/DDBJ whole genome shotgun (WGS) entry which is preliminary data.</text>
</comment>
<keyword evidence="2" id="KW-0012">Acyltransferase</keyword>
<name>A0ABQ4S9V7_9HYPH</name>
<dbReference type="PANTHER" id="PTHR43877">
    <property type="entry name" value="AMINOALKYLPHOSPHONATE N-ACETYLTRANSFERASE-RELATED-RELATED"/>
    <property type="match status" value="1"/>
</dbReference>
<accession>A0ABQ4S9V7</accession>
<dbReference type="InterPro" id="IPR016181">
    <property type="entry name" value="Acyl_CoA_acyltransferase"/>
</dbReference>
<dbReference type="Proteomes" id="UP001055153">
    <property type="component" value="Unassembled WGS sequence"/>
</dbReference>
<proteinExistence type="predicted"/>
<evidence type="ECO:0000256" key="1">
    <source>
        <dbReference type="ARBA" id="ARBA00022679"/>
    </source>
</evidence>
<feature type="domain" description="N-acetyltransferase" evidence="3">
    <location>
        <begin position="23"/>
        <end position="182"/>
    </location>
</feature>
<dbReference type="PANTHER" id="PTHR43877:SF2">
    <property type="entry name" value="AMINOALKYLPHOSPHONATE N-ACETYLTRANSFERASE-RELATED"/>
    <property type="match status" value="1"/>
</dbReference>